<sequence length="118" mass="14035">FVKPFTLRLDNVLSIQEATRFLMFLFKKVPLKRPLTEECYEHRWLTQSDFMNKKRERAVFLGNRLKVRQSNQALFKVELHLAAPQFPMILSLSNRHLLERAIVRSHAVELTQQQSLKE</sequence>
<feature type="non-terminal residue" evidence="1">
    <location>
        <position position="1"/>
    </location>
</feature>
<reference evidence="1" key="1">
    <citation type="submission" date="2015-09" db="EMBL/GenBank/DDBJ databases">
        <title>De novo assembly of Pectinophora gossypiella (Pink Bollworm) gut transcriptome.</title>
        <authorList>
            <person name="Tassone E.E."/>
        </authorList>
    </citation>
    <scope>NUCLEOTIDE SEQUENCE</scope>
</reference>
<accession>A0A1E1WQE2</accession>
<dbReference type="AlphaFoldDB" id="A0A1E1WQE2"/>
<name>A0A1E1WQE2_PECGO</name>
<protein>
    <submittedName>
        <fullName evidence="1">Uncharacterized protein</fullName>
    </submittedName>
</protein>
<proteinExistence type="predicted"/>
<gene>
    <name evidence="1" type="ORF">g.14048</name>
</gene>
<dbReference type="EMBL" id="GDQN01001988">
    <property type="protein sequence ID" value="JAT89066.1"/>
    <property type="molecule type" value="Transcribed_RNA"/>
</dbReference>
<evidence type="ECO:0000313" key="1">
    <source>
        <dbReference type="EMBL" id="JAT89066.1"/>
    </source>
</evidence>
<dbReference type="OrthoDB" id="2570713at2759"/>
<organism evidence="1">
    <name type="scientific">Pectinophora gossypiella</name>
    <name type="common">Cotton pink bollworm</name>
    <name type="synonym">Depressaria gossypiella</name>
    <dbReference type="NCBI Taxonomy" id="13191"/>
    <lineage>
        <taxon>Eukaryota</taxon>
        <taxon>Metazoa</taxon>
        <taxon>Ecdysozoa</taxon>
        <taxon>Arthropoda</taxon>
        <taxon>Hexapoda</taxon>
        <taxon>Insecta</taxon>
        <taxon>Pterygota</taxon>
        <taxon>Neoptera</taxon>
        <taxon>Endopterygota</taxon>
        <taxon>Lepidoptera</taxon>
        <taxon>Glossata</taxon>
        <taxon>Ditrysia</taxon>
        <taxon>Gelechioidea</taxon>
        <taxon>Gelechiidae</taxon>
        <taxon>Apatetrinae</taxon>
        <taxon>Pectinophora</taxon>
    </lineage>
</organism>